<dbReference type="Proteomes" id="UP000735302">
    <property type="component" value="Unassembled WGS sequence"/>
</dbReference>
<gene>
    <name evidence="2" type="ORF">PoB_001210700</name>
</gene>
<organism evidence="2 3">
    <name type="scientific">Plakobranchus ocellatus</name>
    <dbReference type="NCBI Taxonomy" id="259542"/>
    <lineage>
        <taxon>Eukaryota</taxon>
        <taxon>Metazoa</taxon>
        <taxon>Spiralia</taxon>
        <taxon>Lophotrochozoa</taxon>
        <taxon>Mollusca</taxon>
        <taxon>Gastropoda</taxon>
        <taxon>Heterobranchia</taxon>
        <taxon>Euthyneura</taxon>
        <taxon>Panpulmonata</taxon>
        <taxon>Sacoglossa</taxon>
        <taxon>Placobranchoidea</taxon>
        <taxon>Plakobranchidae</taxon>
        <taxon>Plakobranchus</taxon>
    </lineage>
</organism>
<evidence type="ECO:0000313" key="3">
    <source>
        <dbReference type="Proteomes" id="UP000735302"/>
    </source>
</evidence>
<dbReference type="AlphaFoldDB" id="A0AAV3YT18"/>
<feature type="region of interest" description="Disordered" evidence="1">
    <location>
        <begin position="1"/>
        <end position="87"/>
    </location>
</feature>
<reference evidence="2 3" key="1">
    <citation type="journal article" date="2021" name="Elife">
        <title>Chloroplast acquisition without the gene transfer in kleptoplastic sea slugs, Plakobranchus ocellatus.</title>
        <authorList>
            <person name="Maeda T."/>
            <person name="Takahashi S."/>
            <person name="Yoshida T."/>
            <person name="Shimamura S."/>
            <person name="Takaki Y."/>
            <person name="Nagai Y."/>
            <person name="Toyoda A."/>
            <person name="Suzuki Y."/>
            <person name="Arimoto A."/>
            <person name="Ishii H."/>
            <person name="Satoh N."/>
            <person name="Nishiyama T."/>
            <person name="Hasebe M."/>
            <person name="Maruyama T."/>
            <person name="Minagawa J."/>
            <person name="Obokata J."/>
            <person name="Shigenobu S."/>
        </authorList>
    </citation>
    <scope>NUCLEOTIDE SEQUENCE [LARGE SCALE GENOMIC DNA]</scope>
</reference>
<evidence type="ECO:0000313" key="2">
    <source>
        <dbReference type="EMBL" id="GFN85601.1"/>
    </source>
</evidence>
<feature type="compositionally biased region" description="Low complexity" evidence="1">
    <location>
        <begin position="37"/>
        <end position="56"/>
    </location>
</feature>
<protein>
    <submittedName>
        <fullName evidence="2">Uncharacterized protein</fullName>
    </submittedName>
</protein>
<comment type="caution">
    <text evidence="2">The sequence shown here is derived from an EMBL/GenBank/DDBJ whole genome shotgun (WGS) entry which is preliminary data.</text>
</comment>
<accession>A0AAV3YT18</accession>
<keyword evidence="3" id="KW-1185">Reference proteome</keyword>
<evidence type="ECO:0000256" key="1">
    <source>
        <dbReference type="SAM" id="MobiDB-lite"/>
    </source>
</evidence>
<proteinExistence type="predicted"/>
<sequence>MTSSILPSPASPVRQRCGCNGVGVISNNRGGGDDGVDNSGSSSNSSNSNKNISSSSAAAIGVFGTPRKRAEDQPAPLVPMVFNSLRL</sequence>
<name>A0AAV3YT18_9GAST</name>
<dbReference type="EMBL" id="BLXT01001432">
    <property type="protein sequence ID" value="GFN85601.1"/>
    <property type="molecule type" value="Genomic_DNA"/>
</dbReference>